<keyword evidence="5" id="KW-1185">Reference proteome</keyword>
<dbReference type="SUPFAM" id="SSF82771">
    <property type="entry name" value="GIY-YIG endonuclease"/>
    <property type="match status" value="1"/>
</dbReference>
<evidence type="ECO:0000313" key="5">
    <source>
        <dbReference type="Proteomes" id="UP000176009"/>
    </source>
</evidence>
<keyword evidence="3" id="KW-0540">Nuclease</keyword>
<dbReference type="InterPro" id="IPR035901">
    <property type="entry name" value="GIY-YIG_endonuc_sf"/>
</dbReference>
<dbReference type="CDD" id="cd10448">
    <property type="entry name" value="GIY-YIG_unchar_3"/>
    <property type="match status" value="1"/>
</dbReference>
<dbReference type="AlphaFoldDB" id="A0A2N0TWI7"/>
<dbReference type="Pfam" id="PF01541">
    <property type="entry name" value="GIY-YIG"/>
    <property type="match status" value="1"/>
</dbReference>
<keyword evidence="3" id="KW-0378">Hydrolase</keyword>
<dbReference type="Proteomes" id="UP000232533">
    <property type="component" value="Unassembled WGS sequence"/>
</dbReference>
<dbReference type="SMART" id="SM00465">
    <property type="entry name" value="GIYc"/>
    <property type="match status" value="1"/>
</dbReference>
<dbReference type="Gene3D" id="3.40.1440.10">
    <property type="entry name" value="GIY-YIG endonuclease"/>
    <property type="match status" value="1"/>
</dbReference>
<dbReference type="PROSITE" id="PS50164">
    <property type="entry name" value="GIY_YIG"/>
    <property type="match status" value="1"/>
</dbReference>
<evidence type="ECO:0000313" key="6">
    <source>
        <dbReference type="Proteomes" id="UP000232533"/>
    </source>
</evidence>
<gene>
    <name evidence="4" type="ORF">APR40_11690</name>
    <name evidence="3" type="ORF">BHS39_11715</name>
</gene>
<sequence length="98" mass="12251">MNNDYQYHVYIITNRKNGTLYIGITRNLKQRLYQHRNRNLKSFSSRYRLSKLVFYEKFEYPSLAIKREKQLKKWNRLWKINLINDFNPDWEDLTGRFK</sequence>
<evidence type="ECO:0000259" key="2">
    <source>
        <dbReference type="PROSITE" id="PS50164"/>
    </source>
</evidence>
<dbReference type="EMBL" id="MJBR01000015">
    <property type="protein sequence ID" value="OEY72685.1"/>
    <property type="molecule type" value="Genomic_DNA"/>
</dbReference>
<name>A0A2N0TWI7_9FLAO</name>
<proteinExistence type="inferred from homology"/>
<organism evidence="4 6">
    <name type="scientific">Salegentibacter salarius</name>
    <dbReference type="NCBI Taxonomy" id="435906"/>
    <lineage>
        <taxon>Bacteria</taxon>
        <taxon>Pseudomonadati</taxon>
        <taxon>Bacteroidota</taxon>
        <taxon>Flavobacteriia</taxon>
        <taxon>Flavobacteriales</taxon>
        <taxon>Flavobacteriaceae</taxon>
        <taxon>Salegentibacter</taxon>
    </lineage>
</organism>
<dbReference type="OrthoDB" id="9807770at2"/>
<dbReference type="RefSeq" id="WP_070054026.1">
    <property type="nucleotide sequence ID" value="NZ_FVZF01000022.1"/>
</dbReference>
<dbReference type="EMBL" id="LKTR01000018">
    <property type="protein sequence ID" value="PKD19018.1"/>
    <property type="molecule type" value="Genomic_DNA"/>
</dbReference>
<keyword evidence="3" id="KW-0255">Endonuclease</keyword>
<dbReference type="Proteomes" id="UP000176009">
    <property type="component" value="Unassembled WGS sequence"/>
</dbReference>
<comment type="similarity">
    <text evidence="1">Belongs to the UPF0213 family.</text>
</comment>
<comment type="caution">
    <text evidence="4">The sequence shown here is derived from an EMBL/GenBank/DDBJ whole genome shotgun (WGS) entry which is preliminary data.</text>
</comment>
<dbReference type="InterPro" id="IPR000305">
    <property type="entry name" value="GIY-YIG_endonuc"/>
</dbReference>
<dbReference type="InterPro" id="IPR050190">
    <property type="entry name" value="UPF0213_domain"/>
</dbReference>
<reference evidence="4 6" key="1">
    <citation type="submission" date="2015-10" db="EMBL/GenBank/DDBJ databases">
        <title>Draft genome sequence of Salegentibacter salinarum KCTC 12975.</title>
        <authorList>
            <person name="Lin W."/>
            <person name="Zheng Q."/>
        </authorList>
    </citation>
    <scope>NUCLEOTIDE SEQUENCE [LARGE SCALE GENOMIC DNA]</scope>
    <source>
        <strain evidence="4 6">KCTC 12974</strain>
    </source>
</reference>
<dbReference type="GO" id="GO:0004519">
    <property type="term" value="F:endonuclease activity"/>
    <property type="evidence" value="ECO:0007669"/>
    <property type="project" value="UniProtKB-KW"/>
</dbReference>
<evidence type="ECO:0000313" key="4">
    <source>
        <dbReference type="EMBL" id="PKD19018.1"/>
    </source>
</evidence>
<accession>A0A2N0TWI7</accession>
<evidence type="ECO:0000313" key="3">
    <source>
        <dbReference type="EMBL" id="OEY72685.1"/>
    </source>
</evidence>
<dbReference type="PANTHER" id="PTHR34477">
    <property type="entry name" value="UPF0213 PROTEIN YHBQ"/>
    <property type="match status" value="1"/>
</dbReference>
<feature type="domain" description="GIY-YIG" evidence="2">
    <location>
        <begin position="5"/>
        <end position="82"/>
    </location>
</feature>
<reference evidence="3 5" key="2">
    <citation type="submission" date="2016-09" db="EMBL/GenBank/DDBJ databases">
        <title>Genome Sequence of Salegentibacter salarius,Isolated from a Marine Solar Saltern of the Yellow Sea in South Korea.</title>
        <authorList>
            <person name="Zheng Q."/>
            <person name="Liu Y."/>
        </authorList>
    </citation>
    <scope>NUCLEOTIDE SEQUENCE [LARGE SCALE GENOMIC DNA]</scope>
    <source>
        <strain evidence="3 5">KCTC 12974</strain>
    </source>
</reference>
<dbReference type="PANTHER" id="PTHR34477:SF5">
    <property type="entry name" value="BSL5627 PROTEIN"/>
    <property type="match status" value="1"/>
</dbReference>
<evidence type="ECO:0000256" key="1">
    <source>
        <dbReference type="ARBA" id="ARBA00007435"/>
    </source>
</evidence>
<protein>
    <submittedName>
        <fullName evidence="3">Endonuclease</fullName>
    </submittedName>
</protein>